<accession>X8CG09</accession>
<dbReference type="PATRIC" id="fig|1299331.3.peg.3120"/>
<evidence type="ECO:0000313" key="3">
    <source>
        <dbReference type="EMBL" id="EUA55049.1"/>
    </source>
</evidence>
<dbReference type="Proteomes" id="UP000020825">
    <property type="component" value="Unassembled WGS sequence"/>
</dbReference>
<dbReference type="InterPro" id="IPR020845">
    <property type="entry name" value="AMP-binding_CS"/>
</dbReference>
<dbReference type="GO" id="GO:0044550">
    <property type="term" value="P:secondary metabolite biosynthetic process"/>
    <property type="evidence" value="ECO:0007669"/>
    <property type="project" value="TreeGrafter"/>
</dbReference>
<name>X8CG09_MYCIT</name>
<dbReference type="EMBL" id="JAOG01000002">
    <property type="protein sequence ID" value="EUA55049.1"/>
    <property type="molecule type" value="Genomic_DNA"/>
</dbReference>
<feature type="compositionally biased region" description="Low complexity" evidence="1">
    <location>
        <begin position="70"/>
        <end position="80"/>
    </location>
</feature>
<dbReference type="GO" id="GO:0005829">
    <property type="term" value="C:cytosol"/>
    <property type="evidence" value="ECO:0007669"/>
    <property type="project" value="TreeGrafter"/>
</dbReference>
<dbReference type="Pfam" id="PF00501">
    <property type="entry name" value="AMP-binding"/>
    <property type="match status" value="1"/>
</dbReference>
<feature type="region of interest" description="Disordered" evidence="1">
    <location>
        <begin position="67"/>
        <end position="92"/>
    </location>
</feature>
<dbReference type="SUPFAM" id="SSF56801">
    <property type="entry name" value="Acetyl-CoA synthetase-like"/>
    <property type="match status" value="1"/>
</dbReference>
<organism evidence="3 4">
    <name type="scientific">Mycobacterium intracellulare 1956</name>
    <dbReference type="NCBI Taxonomy" id="1299331"/>
    <lineage>
        <taxon>Bacteria</taxon>
        <taxon>Bacillati</taxon>
        <taxon>Actinomycetota</taxon>
        <taxon>Actinomycetes</taxon>
        <taxon>Mycobacteriales</taxon>
        <taxon>Mycobacteriaceae</taxon>
        <taxon>Mycobacterium</taxon>
        <taxon>Mycobacterium avium complex (MAC)</taxon>
    </lineage>
</organism>
<dbReference type="PROSITE" id="PS00455">
    <property type="entry name" value="AMP_BINDING"/>
    <property type="match status" value="1"/>
</dbReference>
<dbReference type="PANTHER" id="PTHR45527:SF1">
    <property type="entry name" value="FATTY ACID SYNTHASE"/>
    <property type="match status" value="1"/>
</dbReference>
<protein>
    <submittedName>
        <fullName evidence="3">AMP-binding enzyme family protein</fullName>
    </submittedName>
</protein>
<dbReference type="AlphaFoldDB" id="X8CG09"/>
<dbReference type="GO" id="GO:0031177">
    <property type="term" value="F:phosphopantetheine binding"/>
    <property type="evidence" value="ECO:0007669"/>
    <property type="project" value="TreeGrafter"/>
</dbReference>
<evidence type="ECO:0000256" key="1">
    <source>
        <dbReference type="SAM" id="MobiDB-lite"/>
    </source>
</evidence>
<evidence type="ECO:0000313" key="4">
    <source>
        <dbReference type="Proteomes" id="UP000020825"/>
    </source>
</evidence>
<evidence type="ECO:0000259" key="2">
    <source>
        <dbReference type="Pfam" id="PF00501"/>
    </source>
</evidence>
<dbReference type="PANTHER" id="PTHR45527">
    <property type="entry name" value="NONRIBOSOMAL PEPTIDE SYNTHETASE"/>
    <property type="match status" value="1"/>
</dbReference>
<dbReference type="GO" id="GO:0043041">
    <property type="term" value="P:amino acid activation for nonribosomal peptide biosynthetic process"/>
    <property type="evidence" value="ECO:0007669"/>
    <property type="project" value="TreeGrafter"/>
</dbReference>
<dbReference type="InterPro" id="IPR000873">
    <property type="entry name" value="AMP-dep_synth/lig_dom"/>
</dbReference>
<reference evidence="3 4" key="1">
    <citation type="submission" date="2013-12" db="EMBL/GenBank/DDBJ databases">
        <authorList>
            <person name="Zelazny A."/>
            <person name="Olivier K."/>
            <person name="Holland S."/>
            <person name="Lenaerts A."/>
            <person name="Ordway D."/>
            <person name="DeGroote M.A."/>
            <person name="Parker T."/>
            <person name="Sizemore C."/>
            <person name="Tallon L.J."/>
            <person name="Sadzewicz L.K."/>
            <person name="Sengamalay N."/>
            <person name="Fraser C.M."/>
            <person name="Hine E."/>
            <person name="Shefchek K.A."/>
            <person name="Das S.P."/>
            <person name="Tettelin H."/>
        </authorList>
    </citation>
    <scope>NUCLEOTIDE SEQUENCE [LARGE SCALE GENOMIC DNA]</scope>
    <source>
        <strain evidence="3 4">1956</strain>
    </source>
</reference>
<proteinExistence type="predicted"/>
<gene>
    <name evidence="3" type="ORF">I550_3200</name>
</gene>
<sequence length="115" mass="11719">MSGRGPGQRVAVAVPRSAEAIVAILAVLKTGAAYVPIDPSVPAARVQFVLGDAAPIAAVTTAEVRRSWVASPGRSSTSTTPPSPASRHGLPVPSADSIAYIIYTSGTTGTPRAWR</sequence>
<dbReference type="Gene3D" id="3.40.50.980">
    <property type="match status" value="1"/>
</dbReference>
<comment type="caution">
    <text evidence="3">The sequence shown here is derived from an EMBL/GenBank/DDBJ whole genome shotgun (WGS) entry which is preliminary data.</text>
</comment>
<feature type="domain" description="AMP-dependent synthetase/ligase" evidence="2">
    <location>
        <begin position="3"/>
        <end position="111"/>
    </location>
</feature>